<evidence type="ECO:0000313" key="2">
    <source>
        <dbReference type="Proteomes" id="UP001054945"/>
    </source>
</evidence>
<dbReference type="EMBL" id="BPLR01004903">
    <property type="protein sequence ID" value="GIX98392.1"/>
    <property type="molecule type" value="Genomic_DNA"/>
</dbReference>
<protein>
    <submittedName>
        <fullName evidence="1">Uncharacterized protein</fullName>
    </submittedName>
</protein>
<proteinExistence type="predicted"/>
<dbReference type="AlphaFoldDB" id="A0AAV4PLX6"/>
<sequence>MRSILPSYDLFPIKSERITIRFHLQKKQSRVDAVSMATGREKKVGVNTGHVHDYDIPFFCLARWSSAVFGSGGIKYHPERVFLVCSQWELDLLLLLNAL</sequence>
<evidence type="ECO:0000313" key="1">
    <source>
        <dbReference type="EMBL" id="GIX98392.1"/>
    </source>
</evidence>
<keyword evidence="2" id="KW-1185">Reference proteome</keyword>
<dbReference type="Proteomes" id="UP001054945">
    <property type="component" value="Unassembled WGS sequence"/>
</dbReference>
<comment type="caution">
    <text evidence="1">The sequence shown here is derived from an EMBL/GenBank/DDBJ whole genome shotgun (WGS) entry which is preliminary data.</text>
</comment>
<organism evidence="1 2">
    <name type="scientific">Caerostris extrusa</name>
    <name type="common">Bark spider</name>
    <name type="synonym">Caerostris bankana</name>
    <dbReference type="NCBI Taxonomy" id="172846"/>
    <lineage>
        <taxon>Eukaryota</taxon>
        <taxon>Metazoa</taxon>
        <taxon>Ecdysozoa</taxon>
        <taxon>Arthropoda</taxon>
        <taxon>Chelicerata</taxon>
        <taxon>Arachnida</taxon>
        <taxon>Araneae</taxon>
        <taxon>Araneomorphae</taxon>
        <taxon>Entelegynae</taxon>
        <taxon>Araneoidea</taxon>
        <taxon>Araneidae</taxon>
        <taxon>Caerostris</taxon>
    </lineage>
</organism>
<gene>
    <name evidence="1" type="ORF">CEXT_397221</name>
</gene>
<reference evidence="1 2" key="1">
    <citation type="submission" date="2021-06" db="EMBL/GenBank/DDBJ databases">
        <title>Caerostris extrusa draft genome.</title>
        <authorList>
            <person name="Kono N."/>
            <person name="Arakawa K."/>
        </authorList>
    </citation>
    <scope>NUCLEOTIDE SEQUENCE [LARGE SCALE GENOMIC DNA]</scope>
</reference>
<name>A0AAV4PLX6_CAEEX</name>
<accession>A0AAV4PLX6</accession>